<keyword evidence="2" id="KW-1185">Reference proteome</keyword>
<proteinExistence type="predicted"/>
<dbReference type="Gene3D" id="3.30.70.270">
    <property type="match status" value="1"/>
</dbReference>
<reference evidence="1 2" key="1">
    <citation type="journal article" date="2017" name="Genome Biol. Evol.">
        <title>Phytophthora megakarya and P. palmivora, closely related causal agents of cacao black pod rot, underwent increases in genome sizes and gene numbers by different mechanisms.</title>
        <authorList>
            <person name="Ali S.S."/>
            <person name="Shao J."/>
            <person name="Lary D.J."/>
            <person name="Kronmiller B."/>
            <person name="Shen D."/>
            <person name="Strem M.D."/>
            <person name="Amoako-Attah I."/>
            <person name="Akrofi A.Y."/>
            <person name="Begoude B.A."/>
            <person name="Ten Hoopen G.M."/>
            <person name="Coulibaly K."/>
            <person name="Kebe B.I."/>
            <person name="Melnick R.L."/>
            <person name="Guiltinan M.J."/>
            <person name="Tyler B.M."/>
            <person name="Meinhardt L.W."/>
            <person name="Bailey B.A."/>
        </authorList>
    </citation>
    <scope>NUCLEOTIDE SEQUENCE [LARGE SCALE GENOMIC DNA]</scope>
    <source>
        <strain evidence="2">sbr112.9</strain>
    </source>
</reference>
<evidence type="ECO:0008006" key="3">
    <source>
        <dbReference type="Google" id="ProtNLM"/>
    </source>
</evidence>
<organism evidence="1 2">
    <name type="scientific">Phytophthora palmivora</name>
    <dbReference type="NCBI Taxonomy" id="4796"/>
    <lineage>
        <taxon>Eukaryota</taxon>
        <taxon>Sar</taxon>
        <taxon>Stramenopiles</taxon>
        <taxon>Oomycota</taxon>
        <taxon>Peronosporomycetes</taxon>
        <taxon>Peronosporales</taxon>
        <taxon>Peronosporaceae</taxon>
        <taxon>Phytophthora</taxon>
    </lineage>
</organism>
<sequence length="174" mass="20111">MGDFNNKLVEFGWEYENRESRCTDLEVATGAIFSILADRASRRMPRDIIIHDASESVHTATCSTGMYGCSAIFQATIEQCIEELLHRRLLVWIGDMLLFANDVQTYLAKLERLFELLDSFGFKLSVKKSRLFKREAQVHVMILNRFERCRTFRTQERLASYDNSCAHQIECVAA</sequence>
<evidence type="ECO:0000313" key="2">
    <source>
        <dbReference type="Proteomes" id="UP000237271"/>
    </source>
</evidence>
<dbReference type="InterPro" id="IPR043128">
    <property type="entry name" value="Rev_trsase/Diguanyl_cyclase"/>
</dbReference>
<comment type="caution">
    <text evidence="1">The sequence shown here is derived from an EMBL/GenBank/DDBJ whole genome shotgun (WGS) entry which is preliminary data.</text>
</comment>
<dbReference type="EMBL" id="NCKW01009491">
    <property type="protein sequence ID" value="POM67000.1"/>
    <property type="molecule type" value="Genomic_DNA"/>
</dbReference>
<name>A0A2P4XN63_9STRA</name>
<dbReference type="AlphaFoldDB" id="A0A2P4XN63"/>
<protein>
    <recommendedName>
        <fullName evidence="3">Reverse transcriptase domain-containing protein</fullName>
    </recommendedName>
</protein>
<evidence type="ECO:0000313" key="1">
    <source>
        <dbReference type="EMBL" id="POM67000.1"/>
    </source>
</evidence>
<dbReference type="Proteomes" id="UP000237271">
    <property type="component" value="Unassembled WGS sequence"/>
</dbReference>
<dbReference type="InterPro" id="IPR043502">
    <property type="entry name" value="DNA/RNA_pol_sf"/>
</dbReference>
<dbReference type="SUPFAM" id="SSF56672">
    <property type="entry name" value="DNA/RNA polymerases"/>
    <property type="match status" value="1"/>
</dbReference>
<accession>A0A2P4XN63</accession>
<gene>
    <name evidence="1" type="ORF">PHPALM_17062</name>
</gene>